<organism evidence="2 3">
    <name type="scientific">Paraburkholderia ribeironis</name>
    <dbReference type="NCBI Taxonomy" id="1247936"/>
    <lineage>
        <taxon>Bacteria</taxon>
        <taxon>Pseudomonadati</taxon>
        <taxon>Pseudomonadota</taxon>
        <taxon>Betaproteobacteria</taxon>
        <taxon>Burkholderiales</taxon>
        <taxon>Burkholderiaceae</taxon>
        <taxon>Paraburkholderia</taxon>
    </lineage>
</organism>
<reference evidence="2 3" key="1">
    <citation type="submission" date="2016-12" db="EMBL/GenBank/DDBJ databases">
        <authorList>
            <person name="Song W.-J."/>
            <person name="Kurnit D.M."/>
        </authorList>
    </citation>
    <scope>NUCLEOTIDE SEQUENCE [LARGE SCALE GENOMIC DNA]</scope>
    <source>
        <strain evidence="2 3">STM7296</strain>
    </source>
</reference>
<evidence type="ECO:0000256" key="1">
    <source>
        <dbReference type="SAM" id="MobiDB-lite"/>
    </source>
</evidence>
<evidence type="ECO:0000313" key="3">
    <source>
        <dbReference type="Proteomes" id="UP000187012"/>
    </source>
</evidence>
<proteinExistence type="predicted"/>
<feature type="region of interest" description="Disordered" evidence="1">
    <location>
        <begin position="1"/>
        <end position="22"/>
    </location>
</feature>
<evidence type="ECO:0000313" key="2">
    <source>
        <dbReference type="EMBL" id="SIT43174.1"/>
    </source>
</evidence>
<gene>
    <name evidence="2" type="ORF">BN2475_410012</name>
</gene>
<protein>
    <submittedName>
        <fullName evidence="2">Uncharacterized protein</fullName>
    </submittedName>
</protein>
<dbReference type="Proteomes" id="UP000187012">
    <property type="component" value="Unassembled WGS sequence"/>
</dbReference>
<name>A0A1N7S6Z1_9BURK</name>
<sequence>MVSVSDSRSTRRMAQGRQSRLSAMIPDGHTLQSTCESGNCVVI</sequence>
<dbReference type="AlphaFoldDB" id="A0A1N7S6Z1"/>
<accession>A0A1N7S6Z1</accession>
<dbReference type="EMBL" id="CYGX02000041">
    <property type="protein sequence ID" value="SIT43174.1"/>
    <property type="molecule type" value="Genomic_DNA"/>
</dbReference>
<keyword evidence="3" id="KW-1185">Reference proteome</keyword>